<reference evidence="5 6" key="1">
    <citation type="submission" date="2020-06" db="EMBL/GenBank/DDBJ databases">
        <authorList>
            <consortium name="Wellcome Sanger Institute Data Sharing"/>
        </authorList>
    </citation>
    <scope>NUCLEOTIDE SEQUENCE [LARGE SCALE GENOMIC DNA]</scope>
</reference>
<sequence>KPGGPGRKIYNVNRSFLPGAEFVDQFRRKIIERVTAVEPIADAMYDASNVEKYADIMAAPTPQAKMRAIYKILNTEGSKTRFYAILLEREPELVEELSGSRRNW</sequence>
<dbReference type="Ensembl" id="ENSDCDT00010054984.1">
    <property type="protein sequence ID" value="ENSDCDP00010044869.1"/>
    <property type="gene ID" value="ENSDCDG00010027692.1"/>
</dbReference>
<dbReference type="AlphaFoldDB" id="A0AAY4DI93"/>
<evidence type="ECO:0000256" key="1">
    <source>
        <dbReference type="ARBA" id="ARBA00004496"/>
    </source>
</evidence>
<dbReference type="PANTHER" id="PTHR46985">
    <property type="entry name" value="NACHT, LRR AND PYD DOMAINS-CONTAINING PROTEIN 1"/>
    <property type="match status" value="1"/>
</dbReference>
<proteinExistence type="predicted"/>
<evidence type="ECO:0008006" key="7">
    <source>
        <dbReference type="Google" id="ProtNLM"/>
    </source>
</evidence>
<dbReference type="GeneTree" id="ENSGT01110000267532"/>
<reference evidence="5" key="3">
    <citation type="submission" date="2025-09" db="UniProtKB">
        <authorList>
            <consortium name="Ensembl"/>
        </authorList>
    </citation>
    <scope>IDENTIFICATION</scope>
</reference>
<accession>A0AAY4DI93</accession>
<dbReference type="GO" id="GO:0045087">
    <property type="term" value="P:innate immune response"/>
    <property type="evidence" value="ECO:0007669"/>
    <property type="project" value="UniProtKB-KW"/>
</dbReference>
<dbReference type="Proteomes" id="UP000694580">
    <property type="component" value="Chromosome 1"/>
</dbReference>
<reference evidence="5" key="2">
    <citation type="submission" date="2025-08" db="UniProtKB">
        <authorList>
            <consortium name="Ensembl"/>
        </authorList>
    </citation>
    <scope>IDENTIFICATION</scope>
</reference>
<evidence type="ECO:0000313" key="5">
    <source>
        <dbReference type="Ensembl" id="ENSDCDP00010044869.1"/>
    </source>
</evidence>
<dbReference type="InterPro" id="IPR011029">
    <property type="entry name" value="DEATH-like_dom_sf"/>
</dbReference>
<keyword evidence="2" id="KW-0963">Cytoplasm</keyword>
<dbReference type="Gene3D" id="1.10.533.10">
    <property type="entry name" value="Death Domain, Fas"/>
    <property type="match status" value="1"/>
</dbReference>
<evidence type="ECO:0000313" key="6">
    <source>
        <dbReference type="Proteomes" id="UP000694580"/>
    </source>
</evidence>
<dbReference type="InterPro" id="IPR051249">
    <property type="entry name" value="NLRP_Inflammasome"/>
</dbReference>
<evidence type="ECO:0000256" key="4">
    <source>
        <dbReference type="ARBA" id="ARBA00022859"/>
    </source>
</evidence>
<keyword evidence="6" id="KW-1185">Reference proteome</keyword>
<protein>
    <recommendedName>
        <fullName evidence="7">CARD domain-containing protein</fullName>
    </recommendedName>
</protein>
<dbReference type="SUPFAM" id="SSF47986">
    <property type="entry name" value="DEATH domain"/>
    <property type="match status" value="1"/>
</dbReference>
<comment type="subcellular location">
    <subcellularLocation>
        <location evidence="1">Cytoplasm</location>
    </subcellularLocation>
</comment>
<dbReference type="PANTHER" id="PTHR46985:SF2">
    <property type="entry name" value="APOPTOSIS-ASSOCIATED SPECK-LIKE PROTEIN CONTAINING A CARD"/>
    <property type="match status" value="1"/>
</dbReference>
<organism evidence="5 6">
    <name type="scientific">Denticeps clupeoides</name>
    <name type="common">denticle herring</name>
    <dbReference type="NCBI Taxonomy" id="299321"/>
    <lineage>
        <taxon>Eukaryota</taxon>
        <taxon>Metazoa</taxon>
        <taxon>Chordata</taxon>
        <taxon>Craniata</taxon>
        <taxon>Vertebrata</taxon>
        <taxon>Euteleostomi</taxon>
        <taxon>Actinopterygii</taxon>
        <taxon>Neopterygii</taxon>
        <taxon>Teleostei</taxon>
        <taxon>Clupei</taxon>
        <taxon>Clupeiformes</taxon>
        <taxon>Denticipitoidei</taxon>
        <taxon>Denticipitidae</taxon>
        <taxon>Denticeps</taxon>
    </lineage>
</organism>
<keyword evidence="4" id="KW-0391">Immunity</keyword>
<name>A0AAY4DI93_9TELE</name>
<evidence type="ECO:0000256" key="3">
    <source>
        <dbReference type="ARBA" id="ARBA00022588"/>
    </source>
</evidence>
<evidence type="ECO:0000256" key="2">
    <source>
        <dbReference type="ARBA" id="ARBA00022490"/>
    </source>
</evidence>
<keyword evidence="3" id="KW-0399">Innate immunity</keyword>
<dbReference type="GO" id="GO:0005737">
    <property type="term" value="C:cytoplasm"/>
    <property type="evidence" value="ECO:0007669"/>
    <property type="project" value="UniProtKB-SubCell"/>
</dbReference>